<feature type="chain" id="PRO_5045880320" evidence="1">
    <location>
        <begin position="21"/>
        <end position="120"/>
    </location>
</feature>
<gene>
    <name evidence="2" type="ORF">QO034_03770</name>
</gene>
<organism evidence="2 3">
    <name type="scientific">Sedimentitalea xiamensis</name>
    <dbReference type="NCBI Taxonomy" id="3050037"/>
    <lineage>
        <taxon>Bacteria</taxon>
        <taxon>Pseudomonadati</taxon>
        <taxon>Pseudomonadota</taxon>
        <taxon>Alphaproteobacteria</taxon>
        <taxon>Rhodobacterales</taxon>
        <taxon>Paracoccaceae</taxon>
        <taxon>Sedimentitalea</taxon>
    </lineage>
</organism>
<dbReference type="EMBL" id="JASNJE010000003">
    <property type="protein sequence ID" value="MDK3072218.1"/>
    <property type="molecule type" value="Genomic_DNA"/>
</dbReference>
<proteinExistence type="predicted"/>
<name>A0ABT7FAS5_9RHOB</name>
<dbReference type="Proteomes" id="UP001227126">
    <property type="component" value="Unassembled WGS sequence"/>
</dbReference>
<evidence type="ECO:0000313" key="2">
    <source>
        <dbReference type="EMBL" id="MDK3072218.1"/>
    </source>
</evidence>
<keyword evidence="3" id="KW-1185">Reference proteome</keyword>
<comment type="caution">
    <text evidence="2">The sequence shown here is derived from an EMBL/GenBank/DDBJ whole genome shotgun (WGS) entry which is preliminary data.</text>
</comment>
<reference evidence="2 3" key="1">
    <citation type="submission" date="2023-05" db="EMBL/GenBank/DDBJ databases">
        <title>Sedimentitalea sp. nov. JM2-8.</title>
        <authorList>
            <person name="Huang J."/>
        </authorList>
    </citation>
    <scope>NUCLEOTIDE SEQUENCE [LARGE SCALE GENOMIC DNA]</scope>
    <source>
        <strain evidence="2 3">JM2-8</strain>
    </source>
</reference>
<evidence type="ECO:0000256" key="1">
    <source>
        <dbReference type="SAM" id="SignalP"/>
    </source>
</evidence>
<protein>
    <submittedName>
        <fullName evidence="2">Uncharacterized protein</fullName>
    </submittedName>
</protein>
<keyword evidence="1" id="KW-0732">Signal</keyword>
<feature type="signal peptide" evidence="1">
    <location>
        <begin position="1"/>
        <end position="20"/>
    </location>
</feature>
<accession>A0ABT7FAS5</accession>
<evidence type="ECO:0000313" key="3">
    <source>
        <dbReference type="Proteomes" id="UP001227126"/>
    </source>
</evidence>
<sequence length="120" mass="12901">MISRCFVAGLALVLGAGVVAQTAPEADPDYQATCEVRGVNGMVTLVYCPEELSAESFRQEGIIACDGRLPCGAWFWTDPDLVPAEAPDSHDKLEPASIAGSHGVWMNEANQFFEIDAEKQ</sequence>